<comment type="catalytic activity">
    <reaction evidence="1">
        <text>Hydrolysis of terminal non-reducing alpha-L-rhamnose residues in alpha-L-rhamnosides.</text>
        <dbReference type="EC" id="3.2.1.40"/>
    </reaction>
</comment>
<reference evidence="9" key="1">
    <citation type="journal article" date="2019" name="Int. J. Syst. Evol. Microbiol.">
        <title>The Global Catalogue of Microorganisms (GCM) 10K type strain sequencing project: providing services to taxonomists for standard genome sequencing and annotation.</title>
        <authorList>
            <consortium name="The Broad Institute Genomics Platform"/>
            <consortium name="The Broad Institute Genome Sequencing Center for Infectious Disease"/>
            <person name="Wu L."/>
            <person name="Ma J."/>
        </authorList>
    </citation>
    <scope>NUCLEOTIDE SEQUENCE [LARGE SCALE GENOMIC DNA]</scope>
    <source>
        <strain evidence="9">TISTR 1514</strain>
    </source>
</reference>
<evidence type="ECO:0000256" key="3">
    <source>
        <dbReference type="ARBA" id="ARBA00022801"/>
    </source>
</evidence>
<dbReference type="PIRSF" id="PIRSF010631">
    <property type="entry name" value="A-rhamnsds"/>
    <property type="match status" value="1"/>
</dbReference>
<dbReference type="PANTHER" id="PTHR33307">
    <property type="entry name" value="ALPHA-RHAMNOSIDASE (EUROFUNG)"/>
    <property type="match status" value="1"/>
</dbReference>
<dbReference type="InterPro" id="IPR035396">
    <property type="entry name" value="Bac_rhamnosid6H"/>
</dbReference>
<dbReference type="RefSeq" id="WP_026339739.1">
    <property type="nucleotide sequence ID" value="NZ_JBHUNE010000009.1"/>
</dbReference>
<dbReference type="EMBL" id="JBHUNE010000009">
    <property type="protein sequence ID" value="MFD2759256.1"/>
    <property type="molecule type" value="Genomic_DNA"/>
</dbReference>
<dbReference type="Gene3D" id="2.60.120.260">
    <property type="entry name" value="Galactose-binding domain-like"/>
    <property type="match status" value="2"/>
</dbReference>
<evidence type="ECO:0000259" key="6">
    <source>
        <dbReference type="Pfam" id="PF17389"/>
    </source>
</evidence>
<gene>
    <name evidence="8" type="ORF">ACFSW7_12800</name>
</gene>
<keyword evidence="9" id="KW-1185">Reference proteome</keyword>
<dbReference type="InterPro" id="IPR008928">
    <property type="entry name" value="6-hairpin_glycosidase_sf"/>
</dbReference>
<evidence type="ECO:0000313" key="8">
    <source>
        <dbReference type="EMBL" id="MFD2759256.1"/>
    </source>
</evidence>
<organism evidence="8 9">
    <name type="scientific">Gulosibacter faecalis</name>
    <dbReference type="NCBI Taxonomy" id="272240"/>
    <lineage>
        <taxon>Bacteria</taxon>
        <taxon>Bacillati</taxon>
        <taxon>Actinomycetota</taxon>
        <taxon>Actinomycetes</taxon>
        <taxon>Micrococcales</taxon>
        <taxon>Microbacteriaceae</taxon>
        <taxon>Gulosibacter</taxon>
    </lineage>
</organism>
<feature type="domain" description="Alpha-L-rhamnosidase six-hairpin glycosidase" evidence="6">
    <location>
        <begin position="421"/>
        <end position="771"/>
    </location>
</feature>
<dbReference type="GO" id="GO:0016787">
    <property type="term" value="F:hydrolase activity"/>
    <property type="evidence" value="ECO:0007669"/>
    <property type="project" value="UniProtKB-KW"/>
</dbReference>
<proteinExistence type="predicted"/>
<name>A0ABW5UZU3_9MICO</name>
<dbReference type="Pfam" id="PF25788">
    <property type="entry name" value="Ig_Rha78A_N"/>
    <property type="match status" value="1"/>
</dbReference>
<evidence type="ECO:0000259" key="4">
    <source>
        <dbReference type="Pfam" id="PF05592"/>
    </source>
</evidence>
<dbReference type="InterPro" id="IPR035398">
    <property type="entry name" value="Bac_rhamnosid_C"/>
</dbReference>
<evidence type="ECO:0000259" key="5">
    <source>
        <dbReference type="Pfam" id="PF08531"/>
    </source>
</evidence>
<dbReference type="InterPro" id="IPR008902">
    <property type="entry name" value="Rhamnosid_concanavalin"/>
</dbReference>
<evidence type="ECO:0000259" key="7">
    <source>
        <dbReference type="Pfam" id="PF17390"/>
    </source>
</evidence>
<dbReference type="Pfam" id="PF17390">
    <property type="entry name" value="Bac_rhamnosid_C"/>
    <property type="match status" value="1"/>
</dbReference>
<feature type="domain" description="Alpha-L-rhamnosidase C-terminal" evidence="7">
    <location>
        <begin position="773"/>
        <end position="846"/>
    </location>
</feature>
<dbReference type="Pfam" id="PF08531">
    <property type="entry name" value="Bac_rhamnosid_N"/>
    <property type="match status" value="1"/>
</dbReference>
<evidence type="ECO:0000313" key="9">
    <source>
        <dbReference type="Proteomes" id="UP001597492"/>
    </source>
</evidence>
<sequence length="935" mass="102356">MTLTSHISSLRAELRTDAPWQATPTPRLSWTVVSGSPNWQQDWAELRCGAEVARIEGDASRLVAWPFTPLREGERREVSVRAASTANEVTDWSEPLDVRAGFVDHWHGEPIALANPETVARPARFRTSIQLDKPVRQALLYSTALGAAEFRVNGSPVDDSVLGPGWTSYDLRTLHDTNDITPHLVRGENVIAAQLGGFWYTEEYHVLTPPKRHFGEQPAIAAQLVVRYVDGTVEHFATGPGWRAIADPEVLESGFYSGERIDASGAIPGWDAPGFDDRDWPAAVAAPVDLPRPSARIAAPARRTETRPVHEVRRFDDRLLLDFGQILVGHLRLRVTGPAGTRIVARHAEVLDGDELAVRPLRRATQTDEFVLAGGAQDVAGAEEFEPKFTVHGFRYVELTGWPGEFDPNDVVAVIIGSDLRRTGWFDCSDASVNRLHENIVWTTRGNYLGVPMDCPQRDERLGWTGDTQLFAPTAAFLYDTEAFLLSWLRDLRLEQQRAEGVVPLFAPTVVPDFATRGPVAAWGDAIAIIPEVLAHATGDLALLDEFAPAVFDWVERVQEELDDLGLWTTGRQLGDWLDPLAPANAPARGRTDTDLVATAYAVRTLRIAGDLAERTGDAERAERYRMLAERSRAAFESSFVTPGGRMMNDTQTAYAIALRFALIADPDTRARAAARLAEVVRRDGFHIATGIVGTSMIAPALTESGSHAEAERLFFQPESPSWLFPVRVGATTIWERWDGLQEDGTLNPGGMISFNHVALGAVGQWLHEQVAGLTAAEPGYKRLRIRPYPLAGLDHASVRLETPYGEAVSGWRRDGAGTLIVHTRVPANTTAEIVLPDGAEHRVGSGDHEWRVELAAPAAPVPVTLDSSMADLADNPAAYAAFYRALDASPNRFVAGSVRRNALYREGLRIRDALVFVDASTLASIETALAEAIA</sequence>
<dbReference type="Gene3D" id="1.50.10.10">
    <property type="match status" value="1"/>
</dbReference>
<dbReference type="Pfam" id="PF17389">
    <property type="entry name" value="Bac_rhamnosid6H"/>
    <property type="match status" value="1"/>
</dbReference>
<dbReference type="SUPFAM" id="SSF48208">
    <property type="entry name" value="Six-hairpin glycosidases"/>
    <property type="match status" value="1"/>
</dbReference>
<dbReference type="InterPro" id="IPR013783">
    <property type="entry name" value="Ig-like_fold"/>
</dbReference>
<dbReference type="Gene3D" id="2.60.420.10">
    <property type="entry name" value="Maltose phosphorylase, domain 3"/>
    <property type="match status" value="1"/>
</dbReference>
<feature type="domain" description="Bacterial alpha-L-rhamnosidase N-terminal" evidence="5">
    <location>
        <begin position="133"/>
        <end position="305"/>
    </location>
</feature>
<evidence type="ECO:0000256" key="2">
    <source>
        <dbReference type="ARBA" id="ARBA00012652"/>
    </source>
</evidence>
<dbReference type="InterPro" id="IPR016007">
    <property type="entry name" value="Alpha_rhamnosid"/>
</dbReference>
<dbReference type="Pfam" id="PF05592">
    <property type="entry name" value="Bac_rhamnosid"/>
    <property type="match status" value="1"/>
</dbReference>
<comment type="caution">
    <text evidence="8">The sequence shown here is derived from an EMBL/GenBank/DDBJ whole genome shotgun (WGS) entry which is preliminary data.</text>
</comment>
<dbReference type="Proteomes" id="UP001597492">
    <property type="component" value="Unassembled WGS sequence"/>
</dbReference>
<dbReference type="InterPro" id="IPR012341">
    <property type="entry name" value="6hp_glycosidase-like_sf"/>
</dbReference>
<dbReference type="PANTHER" id="PTHR33307:SF6">
    <property type="entry name" value="ALPHA-RHAMNOSIDASE (EUROFUNG)-RELATED"/>
    <property type="match status" value="1"/>
</dbReference>
<feature type="domain" description="Alpha-L-rhamnosidase concanavalin-like" evidence="4">
    <location>
        <begin position="316"/>
        <end position="416"/>
    </location>
</feature>
<accession>A0ABW5UZU3</accession>
<evidence type="ECO:0000256" key="1">
    <source>
        <dbReference type="ARBA" id="ARBA00001445"/>
    </source>
</evidence>
<dbReference type="EC" id="3.2.1.40" evidence="2"/>
<dbReference type="Gene3D" id="2.60.40.10">
    <property type="entry name" value="Immunoglobulins"/>
    <property type="match status" value="1"/>
</dbReference>
<keyword evidence="3 8" id="KW-0378">Hydrolase</keyword>
<protein>
    <recommendedName>
        <fullName evidence="2">alpha-L-rhamnosidase</fullName>
        <ecNumber evidence="2">3.2.1.40</ecNumber>
    </recommendedName>
</protein>
<dbReference type="InterPro" id="IPR013737">
    <property type="entry name" value="Bac_rhamnosid_N"/>
</dbReference>